<dbReference type="EMBL" id="WJNH01000012">
    <property type="protein sequence ID" value="MRG87799.1"/>
    <property type="molecule type" value="Genomic_DNA"/>
</dbReference>
<evidence type="ECO:0000313" key="2">
    <source>
        <dbReference type="Proteomes" id="UP000480185"/>
    </source>
</evidence>
<dbReference type="InterPro" id="IPR001920">
    <property type="entry name" value="Asp/Glu_race"/>
</dbReference>
<dbReference type="Proteomes" id="UP000480185">
    <property type="component" value="Unassembled WGS sequence"/>
</dbReference>
<proteinExistence type="predicted"/>
<dbReference type="RefSeq" id="WP_153729688.1">
    <property type="nucleotide sequence ID" value="NZ_WJNH01000012.1"/>
</dbReference>
<dbReference type="InterPro" id="IPR033134">
    <property type="entry name" value="Asp/Glu_racemase_AS_2"/>
</dbReference>
<comment type="caution">
    <text evidence="1">The sequence shown here is derived from an EMBL/GenBank/DDBJ whole genome shotgun (WGS) entry which is preliminary data.</text>
</comment>
<sequence>MDIVVPDAVKQQYIHPKIVEELENGIVSEETKSRFFEIIQDMNHFNHIDGIILGCTELPMLIKDGDIALPILDTKDIHVEKIVDSMFS</sequence>
<evidence type="ECO:0008006" key="3">
    <source>
        <dbReference type="Google" id="ProtNLM"/>
    </source>
</evidence>
<dbReference type="Pfam" id="PF01177">
    <property type="entry name" value="Asp_Glu_race"/>
    <property type="match status" value="1"/>
</dbReference>
<dbReference type="SUPFAM" id="SSF53681">
    <property type="entry name" value="Aspartate/glutamate racemase"/>
    <property type="match status" value="1"/>
</dbReference>
<dbReference type="Gene3D" id="3.40.50.1860">
    <property type="match status" value="1"/>
</dbReference>
<reference evidence="1 2" key="1">
    <citation type="submission" date="2019-11" db="EMBL/GenBank/DDBJ databases">
        <authorList>
            <person name="Li J."/>
        </authorList>
    </citation>
    <scope>NUCLEOTIDE SEQUENCE [LARGE SCALE GENOMIC DNA]</scope>
    <source>
        <strain evidence="1 2">J4</strain>
    </source>
</reference>
<dbReference type="AlphaFoldDB" id="A0A6G1XA44"/>
<dbReference type="OrthoDB" id="9803739at2"/>
<keyword evidence="2" id="KW-1185">Reference proteome</keyword>
<dbReference type="PROSITE" id="PS00924">
    <property type="entry name" value="ASP_GLU_RACEMASE_2"/>
    <property type="match status" value="1"/>
</dbReference>
<dbReference type="GO" id="GO:0047661">
    <property type="term" value="F:amino-acid racemase activity"/>
    <property type="evidence" value="ECO:0007669"/>
    <property type="project" value="InterPro"/>
</dbReference>
<organism evidence="1 2">
    <name type="scientific">Salinibacillus xinjiangensis</name>
    <dbReference type="NCBI Taxonomy" id="1229268"/>
    <lineage>
        <taxon>Bacteria</taxon>
        <taxon>Bacillati</taxon>
        <taxon>Bacillota</taxon>
        <taxon>Bacilli</taxon>
        <taxon>Bacillales</taxon>
        <taxon>Bacillaceae</taxon>
        <taxon>Salinibacillus</taxon>
    </lineage>
</organism>
<protein>
    <recommendedName>
        <fullName evidence="3">Aspartate racemase</fullName>
    </recommendedName>
</protein>
<name>A0A6G1XA44_9BACI</name>
<accession>A0A6G1XA44</accession>
<gene>
    <name evidence="1" type="ORF">GH754_16160</name>
</gene>
<dbReference type="InterPro" id="IPR015942">
    <property type="entry name" value="Asp/Glu/hydantoin_racemase"/>
</dbReference>
<evidence type="ECO:0000313" key="1">
    <source>
        <dbReference type="EMBL" id="MRG87799.1"/>
    </source>
</evidence>